<reference evidence="3 4" key="1">
    <citation type="submission" date="2020-08" db="EMBL/GenBank/DDBJ databases">
        <title>Functional genomics of gut bacteria from endangered species of beetles.</title>
        <authorList>
            <person name="Carlos-Shanley C."/>
        </authorList>
    </citation>
    <scope>NUCLEOTIDE SEQUENCE [LARGE SCALE GENOMIC DNA]</scope>
    <source>
        <strain evidence="3 4">S00202</strain>
    </source>
</reference>
<accession>A0A7X0BSR4</accession>
<sequence length="375" mass="41504">MSRSNKSLLVSCVRDASCASGGGIAKVVVPLQAQLAQMETEFEPWVISQVGSQQLSSHEVDFDHAAQISYRDFPLRLFHIHGLWTPFELQCARLARRHGAKLVFSPHGMLEPWAFRHKVVKKLLAWHLYQRRLLGQADLLVVNSHQEYLGVRARGLGNPVAVIPNAVDPTGLELGLPRQVNERRRVLFLSRIAPVKGLDDLLEAWSRLPAGHSFELCIAGAPDPGSNYLQIMQEKAASLGLGESVRFVGPLHGPAKWAAYQQADLFVLPSRGENFGIVVAEAMMAGLPVITTSATPWSVLREQGMGWMVDNSVQSLAEALGEALTLAPQELLAMGSLARAYAQRYSWQEVAALYQSTYQWLLQQAVPKPDWIYLE</sequence>
<comment type="caution">
    <text evidence="3">The sequence shown here is derived from an EMBL/GenBank/DDBJ whole genome shotgun (WGS) entry which is preliminary data.</text>
</comment>
<dbReference type="Proteomes" id="UP000557193">
    <property type="component" value="Unassembled WGS sequence"/>
</dbReference>
<dbReference type="GO" id="GO:1901135">
    <property type="term" value="P:carbohydrate derivative metabolic process"/>
    <property type="evidence" value="ECO:0007669"/>
    <property type="project" value="UniProtKB-ARBA"/>
</dbReference>
<dbReference type="PANTHER" id="PTHR12526">
    <property type="entry name" value="GLYCOSYLTRANSFERASE"/>
    <property type="match status" value="1"/>
</dbReference>
<dbReference type="AlphaFoldDB" id="A0A7X0BSR4"/>
<proteinExistence type="predicted"/>
<evidence type="ECO:0000259" key="2">
    <source>
        <dbReference type="Pfam" id="PF13579"/>
    </source>
</evidence>
<feature type="domain" description="Glycosyltransferase subfamily 4-like N-terminal" evidence="2">
    <location>
        <begin position="66"/>
        <end position="165"/>
    </location>
</feature>
<dbReference type="Pfam" id="PF00534">
    <property type="entry name" value="Glycos_transf_1"/>
    <property type="match status" value="1"/>
</dbReference>
<dbReference type="SUPFAM" id="SSF53756">
    <property type="entry name" value="UDP-Glycosyltransferase/glycogen phosphorylase"/>
    <property type="match status" value="1"/>
</dbReference>
<dbReference type="Pfam" id="PF13579">
    <property type="entry name" value="Glyco_trans_4_4"/>
    <property type="match status" value="1"/>
</dbReference>
<dbReference type="InterPro" id="IPR001296">
    <property type="entry name" value="Glyco_trans_1"/>
</dbReference>
<dbReference type="GO" id="GO:0016757">
    <property type="term" value="F:glycosyltransferase activity"/>
    <property type="evidence" value="ECO:0007669"/>
    <property type="project" value="InterPro"/>
</dbReference>
<evidence type="ECO:0000313" key="3">
    <source>
        <dbReference type="EMBL" id="MBB6341798.1"/>
    </source>
</evidence>
<evidence type="ECO:0000259" key="1">
    <source>
        <dbReference type="Pfam" id="PF00534"/>
    </source>
</evidence>
<evidence type="ECO:0000313" key="4">
    <source>
        <dbReference type="Proteomes" id="UP000557193"/>
    </source>
</evidence>
<keyword evidence="4" id="KW-1185">Reference proteome</keyword>
<name>A0A7X0BSR4_9PSED</name>
<keyword evidence="3" id="KW-0808">Transferase</keyword>
<protein>
    <submittedName>
        <fullName evidence="3">Glycosyltransferase involved in cell wall biosynthesis</fullName>
    </submittedName>
</protein>
<organism evidence="3 4">
    <name type="scientific">Pseudomonas fluvialis</name>
    <dbReference type="NCBI Taxonomy" id="1793966"/>
    <lineage>
        <taxon>Bacteria</taxon>
        <taxon>Pseudomonadati</taxon>
        <taxon>Pseudomonadota</taxon>
        <taxon>Gammaproteobacteria</taxon>
        <taxon>Pseudomonadales</taxon>
        <taxon>Pseudomonadaceae</taxon>
        <taxon>Pseudomonas</taxon>
    </lineage>
</organism>
<feature type="domain" description="Glycosyl transferase family 1" evidence="1">
    <location>
        <begin position="181"/>
        <end position="327"/>
    </location>
</feature>
<gene>
    <name evidence="3" type="ORF">HNP49_001966</name>
</gene>
<dbReference type="InterPro" id="IPR028098">
    <property type="entry name" value="Glyco_trans_4-like_N"/>
</dbReference>
<dbReference type="RefSeq" id="WP_184682815.1">
    <property type="nucleotide sequence ID" value="NZ_JACHLL010000003.1"/>
</dbReference>
<dbReference type="Gene3D" id="3.40.50.2000">
    <property type="entry name" value="Glycogen Phosphorylase B"/>
    <property type="match status" value="2"/>
</dbReference>
<dbReference type="EMBL" id="JACHLL010000003">
    <property type="protein sequence ID" value="MBB6341798.1"/>
    <property type="molecule type" value="Genomic_DNA"/>
</dbReference>